<dbReference type="InterPro" id="IPR020846">
    <property type="entry name" value="MFS_dom"/>
</dbReference>
<dbReference type="AlphaFoldDB" id="A0A7D6VDW2"/>
<dbReference type="PANTHER" id="PTHR42718">
    <property type="entry name" value="MAJOR FACILITATOR SUPERFAMILY MULTIDRUG TRANSPORTER MFSC"/>
    <property type="match status" value="1"/>
</dbReference>
<dbReference type="Gene3D" id="1.20.1720.10">
    <property type="entry name" value="Multidrug resistance protein D"/>
    <property type="match status" value="1"/>
</dbReference>
<feature type="domain" description="Major facilitator superfamily (MFS) profile" evidence="6">
    <location>
        <begin position="17"/>
        <end position="501"/>
    </location>
</feature>
<keyword evidence="8" id="KW-1185">Reference proteome</keyword>
<accession>A0A7D6VDW2</accession>
<dbReference type="SUPFAM" id="SSF103473">
    <property type="entry name" value="MFS general substrate transporter"/>
    <property type="match status" value="1"/>
</dbReference>
<dbReference type="Proteomes" id="UP000515512">
    <property type="component" value="Chromosome"/>
</dbReference>
<feature type="transmembrane region" description="Helical" evidence="5">
    <location>
        <begin position="203"/>
        <end position="223"/>
    </location>
</feature>
<dbReference type="CDD" id="cd17321">
    <property type="entry name" value="MFS_MMR_MDR_like"/>
    <property type="match status" value="1"/>
</dbReference>
<dbReference type="InterPro" id="IPR036259">
    <property type="entry name" value="MFS_trans_sf"/>
</dbReference>
<feature type="transmembrane region" description="Helical" evidence="5">
    <location>
        <begin position="141"/>
        <end position="166"/>
    </location>
</feature>
<evidence type="ECO:0000256" key="2">
    <source>
        <dbReference type="ARBA" id="ARBA00022692"/>
    </source>
</evidence>
<feature type="transmembrane region" description="Helical" evidence="5">
    <location>
        <begin position="229"/>
        <end position="250"/>
    </location>
</feature>
<keyword evidence="4 5" id="KW-0472">Membrane</keyword>
<dbReference type="RefSeq" id="WP_181581735.1">
    <property type="nucleotide sequence ID" value="NZ_CP059399.1"/>
</dbReference>
<organism evidence="7 8">
    <name type="scientific">Nocardia huaxiensis</name>
    <dbReference type="NCBI Taxonomy" id="2755382"/>
    <lineage>
        <taxon>Bacteria</taxon>
        <taxon>Bacillati</taxon>
        <taxon>Actinomycetota</taxon>
        <taxon>Actinomycetes</taxon>
        <taxon>Mycobacteriales</taxon>
        <taxon>Nocardiaceae</taxon>
        <taxon>Nocardia</taxon>
    </lineage>
</organism>
<evidence type="ECO:0000313" key="8">
    <source>
        <dbReference type="Proteomes" id="UP000515512"/>
    </source>
</evidence>
<evidence type="ECO:0000256" key="5">
    <source>
        <dbReference type="SAM" id="Phobius"/>
    </source>
</evidence>
<dbReference type="GO" id="GO:0005886">
    <property type="term" value="C:plasma membrane"/>
    <property type="evidence" value="ECO:0007669"/>
    <property type="project" value="UniProtKB-SubCell"/>
</dbReference>
<feature type="transmembrane region" description="Helical" evidence="5">
    <location>
        <begin position="406"/>
        <end position="425"/>
    </location>
</feature>
<keyword evidence="3 5" id="KW-1133">Transmembrane helix</keyword>
<sequence length="513" mass="52092">MVSTAPATRLSRAQRWMLTVSCLSIALVVAAMAALYSALPQIAAETGATQQQLTWVVDGYTLALACLVLPGGALGDRLGRRLVLIVGLGIFTVGSLVPLLFDGPLWLIGARAVSGVGAALVMPSTLSLLTAGFPEHRRGQAVGVWAGVAGSGGALGILGSGLLLQWWSWQTVFIGMAAAGALLLAAGFTVSESTDGDHPAFDIRGAVTGAVAVGLVVVAAMEAPARGWLSPWTIGALIGGLLAAAVFIVVELRVAHPLLDVRLFLDRGFGGGTLSLTVQFLVSFGVFMLLVQYLQLIVGLSPLASSLAIGPMVLPLVAVSLFSPWLATRFGLRVVSFAGLLVVGVGLLLVARLDVSSSYWNLLWALLIMSTGMGLCSAPATAAIVAGTPVEKHGVAAAVNDAAREIGAALGIAIGGSVLAAGYASRIAPALSQLPESARDPVSDSLAAALQIADRAGPGGDPLAEFARSAFMHGFHQASIALGCAAFAGAVLIAALAPGRRGSAANWSDKSGF</sequence>
<feature type="transmembrane region" description="Helical" evidence="5">
    <location>
        <begin position="303"/>
        <end position="323"/>
    </location>
</feature>
<dbReference type="GO" id="GO:0022857">
    <property type="term" value="F:transmembrane transporter activity"/>
    <property type="evidence" value="ECO:0007669"/>
    <property type="project" value="InterPro"/>
</dbReference>
<keyword evidence="2 5" id="KW-0812">Transmembrane</keyword>
<feature type="transmembrane region" description="Helical" evidence="5">
    <location>
        <begin position="59"/>
        <end position="75"/>
    </location>
</feature>
<dbReference type="PROSITE" id="PS50850">
    <property type="entry name" value="MFS"/>
    <property type="match status" value="1"/>
</dbReference>
<name>A0A7D6VDW2_9NOCA</name>
<dbReference type="Pfam" id="PF07690">
    <property type="entry name" value="MFS_1"/>
    <property type="match status" value="1"/>
</dbReference>
<comment type="subcellular location">
    <subcellularLocation>
        <location evidence="1">Cell membrane</location>
        <topology evidence="1">Multi-pass membrane protein</topology>
    </subcellularLocation>
</comment>
<feature type="transmembrane region" description="Helical" evidence="5">
    <location>
        <begin position="82"/>
        <end position="101"/>
    </location>
</feature>
<feature type="transmembrane region" description="Helical" evidence="5">
    <location>
        <begin position="271"/>
        <end position="291"/>
    </location>
</feature>
<evidence type="ECO:0000256" key="4">
    <source>
        <dbReference type="ARBA" id="ARBA00023136"/>
    </source>
</evidence>
<evidence type="ECO:0000313" key="7">
    <source>
        <dbReference type="EMBL" id="QLY30537.1"/>
    </source>
</evidence>
<evidence type="ECO:0000259" key="6">
    <source>
        <dbReference type="PROSITE" id="PS50850"/>
    </source>
</evidence>
<feature type="transmembrane region" description="Helical" evidence="5">
    <location>
        <begin position="478"/>
        <end position="497"/>
    </location>
</feature>
<dbReference type="PANTHER" id="PTHR42718:SF42">
    <property type="entry name" value="EXPORT PROTEIN"/>
    <property type="match status" value="1"/>
</dbReference>
<feature type="transmembrane region" description="Helical" evidence="5">
    <location>
        <begin position="362"/>
        <end position="385"/>
    </location>
</feature>
<proteinExistence type="predicted"/>
<dbReference type="Gene3D" id="1.20.1250.20">
    <property type="entry name" value="MFS general substrate transporter like domains"/>
    <property type="match status" value="1"/>
</dbReference>
<protein>
    <submittedName>
        <fullName evidence="7">MFS transporter</fullName>
    </submittedName>
</protein>
<feature type="transmembrane region" description="Helical" evidence="5">
    <location>
        <begin position="172"/>
        <end position="191"/>
    </location>
</feature>
<dbReference type="EMBL" id="CP059399">
    <property type="protein sequence ID" value="QLY30537.1"/>
    <property type="molecule type" value="Genomic_DNA"/>
</dbReference>
<reference evidence="7 8" key="1">
    <citation type="submission" date="2020-07" db="EMBL/GenBank/DDBJ databases">
        <authorList>
            <person name="Zhuang K."/>
            <person name="Ran Y."/>
        </authorList>
    </citation>
    <scope>NUCLEOTIDE SEQUENCE [LARGE SCALE GENOMIC DNA]</scope>
    <source>
        <strain evidence="7 8">WCH-YHL-001</strain>
    </source>
</reference>
<dbReference type="KEGG" id="nhu:H0264_36420"/>
<gene>
    <name evidence="7" type="ORF">H0264_36420</name>
</gene>
<dbReference type="InterPro" id="IPR011701">
    <property type="entry name" value="MFS"/>
</dbReference>
<evidence type="ECO:0000256" key="1">
    <source>
        <dbReference type="ARBA" id="ARBA00004651"/>
    </source>
</evidence>
<evidence type="ECO:0000256" key="3">
    <source>
        <dbReference type="ARBA" id="ARBA00022989"/>
    </source>
</evidence>
<feature type="transmembrane region" description="Helical" evidence="5">
    <location>
        <begin position="107"/>
        <end position="129"/>
    </location>
</feature>
<feature type="transmembrane region" description="Helical" evidence="5">
    <location>
        <begin position="330"/>
        <end position="350"/>
    </location>
</feature>
<feature type="transmembrane region" description="Helical" evidence="5">
    <location>
        <begin position="16"/>
        <end position="39"/>
    </location>
</feature>